<name>A0AA38CDI3_TAXCH</name>
<feature type="non-terminal residue" evidence="7">
    <location>
        <position position="1"/>
    </location>
</feature>
<dbReference type="PANTHER" id="PTHR10783">
    <property type="entry name" value="XENOTROPIC AND POLYTROPIC RETROVIRUS RECEPTOR 1-RELATED"/>
    <property type="match status" value="1"/>
</dbReference>
<keyword evidence="2 5" id="KW-0812">Transmembrane</keyword>
<dbReference type="AlphaFoldDB" id="A0AA38CDI3"/>
<evidence type="ECO:0000256" key="1">
    <source>
        <dbReference type="ARBA" id="ARBA00004141"/>
    </source>
</evidence>
<dbReference type="Proteomes" id="UP000824469">
    <property type="component" value="Unassembled WGS sequence"/>
</dbReference>
<dbReference type="Pfam" id="PF03124">
    <property type="entry name" value="EXS"/>
    <property type="match status" value="1"/>
</dbReference>
<accession>A0AA38CDI3</accession>
<comment type="subcellular location">
    <subcellularLocation>
        <location evidence="1">Membrane</location>
        <topology evidence="1">Multi-pass membrane protein</topology>
    </subcellularLocation>
</comment>
<dbReference type="GO" id="GO:0005802">
    <property type="term" value="C:trans-Golgi network"/>
    <property type="evidence" value="ECO:0007669"/>
    <property type="project" value="TreeGrafter"/>
</dbReference>
<dbReference type="GO" id="GO:0006817">
    <property type="term" value="P:phosphate ion transport"/>
    <property type="evidence" value="ECO:0007669"/>
    <property type="project" value="TreeGrafter"/>
</dbReference>
<evidence type="ECO:0000313" key="7">
    <source>
        <dbReference type="EMBL" id="KAH9295012.1"/>
    </source>
</evidence>
<dbReference type="EMBL" id="JAHRHJ020000011">
    <property type="protein sequence ID" value="KAH9295012.1"/>
    <property type="molecule type" value="Genomic_DNA"/>
</dbReference>
<dbReference type="PANTHER" id="PTHR10783:SF4">
    <property type="entry name" value="PHOSPHATE TRANSPORTER PHO1 HOMOLOG 3"/>
    <property type="match status" value="1"/>
</dbReference>
<feature type="transmembrane region" description="Helical" evidence="5">
    <location>
        <begin position="76"/>
        <end position="95"/>
    </location>
</feature>
<feature type="transmembrane region" description="Helical" evidence="5">
    <location>
        <begin position="6"/>
        <end position="22"/>
    </location>
</feature>
<dbReference type="InterPro" id="IPR004342">
    <property type="entry name" value="EXS_C"/>
</dbReference>
<dbReference type="GO" id="GO:0000822">
    <property type="term" value="F:inositol hexakisphosphate binding"/>
    <property type="evidence" value="ECO:0007669"/>
    <property type="project" value="TreeGrafter"/>
</dbReference>
<feature type="non-terminal residue" evidence="7">
    <location>
        <position position="177"/>
    </location>
</feature>
<feature type="transmembrane region" description="Helical" evidence="5">
    <location>
        <begin position="102"/>
        <end position="120"/>
    </location>
</feature>
<evidence type="ECO:0000313" key="8">
    <source>
        <dbReference type="Proteomes" id="UP000824469"/>
    </source>
</evidence>
<keyword evidence="8" id="KW-1185">Reference proteome</keyword>
<dbReference type="GO" id="GO:0005886">
    <property type="term" value="C:plasma membrane"/>
    <property type="evidence" value="ECO:0007669"/>
    <property type="project" value="TreeGrafter"/>
</dbReference>
<evidence type="ECO:0000256" key="2">
    <source>
        <dbReference type="ARBA" id="ARBA00022692"/>
    </source>
</evidence>
<comment type="caution">
    <text evidence="7">The sequence shown here is derived from an EMBL/GenBank/DDBJ whole genome shotgun (WGS) entry which is preliminary data.</text>
</comment>
<reference evidence="7 8" key="1">
    <citation type="journal article" date="2021" name="Nat. Plants">
        <title>The Taxus genome provides insights into paclitaxel biosynthesis.</title>
        <authorList>
            <person name="Xiong X."/>
            <person name="Gou J."/>
            <person name="Liao Q."/>
            <person name="Li Y."/>
            <person name="Zhou Q."/>
            <person name="Bi G."/>
            <person name="Li C."/>
            <person name="Du R."/>
            <person name="Wang X."/>
            <person name="Sun T."/>
            <person name="Guo L."/>
            <person name="Liang H."/>
            <person name="Lu P."/>
            <person name="Wu Y."/>
            <person name="Zhang Z."/>
            <person name="Ro D.K."/>
            <person name="Shang Y."/>
            <person name="Huang S."/>
            <person name="Yan J."/>
        </authorList>
    </citation>
    <scope>NUCLEOTIDE SEQUENCE [LARGE SCALE GENOMIC DNA]</scope>
    <source>
        <strain evidence="7">Ta-2019</strain>
    </source>
</reference>
<dbReference type="GO" id="GO:0016036">
    <property type="term" value="P:cellular response to phosphate starvation"/>
    <property type="evidence" value="ECO:0007669"/>
    <property type="project" value="TreeGrafter"/>
</dbReference>
<evidence type="ECO:0000256" key="3">
    <source>
        <dbReference type="ARBA" id="ARBA00022989"/>
    </source>
</evidence>
<dbReference type="OMA" id="WQRFRIN"/>
<proteinExistence type="predicted"/>
<feature type="transmembrane region" description="Helical" evidence="5">
    <location>
        <begin position="140"/>
        <end position="169"/>
    </location>
</feature>
<organism evidence="7 8">
    <name type="scientific">Taxus chinensis</name>
    <name type="common">Chinese yew</name>
    <name type="synonym">Taxus wallichiana var. chinensis</name>
    <dbReference type="NCBI Taxonomy" id="29808"/>
    <lineage>
        <taxon>Eukaryota</taxon>
        <taxon>Viridiplantae</taxon>
        <taxon>Streptophyta</taxon>
        <taxon>Embryophyta</taxon>
        <taxon>Tracheophyta</taxon>
        <taxon>Spermatophyta</taxon>
        <taxon>Pinopsida</taxon>
        <taxon>Pinidae</taxon>
        <taxon>Conifers II</taxon>
        <taxon>Cupressales</taxon>
        <taxon>Taxaceae</taxon>
        <taxon>Taxus</taxon>
    </lineage>
</organism>
<evidence type="ECO:0000256" key="5">
    <source>
        <dbReference type="SAM" id="Phobius"/>
    </source>
</evidence>
<evidence type="ECO:0000256" key="4">
    <source>
        <dbReference type="ARBA" id="ARBA00023136"/>
    </source>
</evidence>
<feature type="domain" description="EXS" evidence="6">
    <location>
        <begin position="2"/>
        <end position="133"/>
    </location>
</feature>
<evidence type="ECO:0000259" key="6">
    <source>
        <dbReference type="Pfam" id="PF03124"/>
    </source>
</evidence>
<keyword evidence="4 5" id="KW-0472">Membrane</keyword>
<protein>
    <recommendedName>
        <fullName evidence="6">EXS domain-containing protein</fullName>
    </recommendedName>
</protein>
<gene>
    <name evidence="7" type="ORF">KI387_038600</name>
</gene>
<sequence>MLGFVFLHMFMYAADLYFWQRFRINYPFIFGFKTGTELGFREVFLITMGLCVMSLAGAISNLHMGTQSLSTLGECVPLILVVILLLALFCPFKVLYHSSRLFLLRSAFHCICVPFYKVLLPDFFLADQLTSQILNVLLRFAWIQSVMNFSISSLHLNATVAIIACLEIIRRGIWNFF</sequence>
<feature type="transmembrane region" description="Helical" evidence="5">
    <location>
        <begin position="43"/>
        <end position="64"/>
    </location>
</feature>
<keyword evidence="3 5" id="KW-1133">Transmembrane helix</keyword>